<name>A0ABY7QEX8_9ACTN</name>
<gene>
    <name evidence="2" type="ORF">O1G21_37875</name>
</gene>
<keyword evidence="1" id="KW-0812">Transmembrane</keyword>
<dbReference type="RefSeq" id="WP_270150236.1">
    <property type="nucleotide sequence ID" value="NZ_CP115450.1"/>
</dbReference>
<evidence type="ECO:0000313" key="2">
    <source>
        <dbReference type="EMBL" id="WBP91077.1"/>
    </source>
</evidence>
<reference evidence="3" key="1">
    <citation type="submission" date="2022-12" db="EMBL/GenBank/DDBJ databases">
        <authorList>
            <person name="Mo P."/>
        </authorList>
    </citation>
    <scope>NUCLEOTIDE SEQUENCE [LARGE SCALE GENOMIC DNA]</scope>
    <source>
        <strain evidence="3">HUAS 3-15</strain>
    </source>
</reference>
<evidence type="ECO:0000256" key="1">
    <source>
        <dbReference type="SAM" id="Phobius"/>
    </source>
</evidence>
<accession>A0ABY7QEX8</accession>
<proteinExistence type="predicted"/>
<dbReference type="EMBL" id="CP115450">
    <property type="protein sequence ID" value="WBP91077.1"/>
    <property type="molecule type" value="Genomic_DNA"/>
</dbReference>
<dbReference type="Proteomes" id="UP001212821">
    <property type="component" value="Chromosome"/>
</dbReference>
<organism evidence="2 3">
    <name type="scientific">Kitasatospora cathayae</name>
    <dbReference type="NCBI Taxonomy" id="3004092"/>
    <lineage>
        <taxon>Bacteria</taxon>
        <taxon>Bacillati</taxon>
        <taxon>Actinomycetota</taxon>
        <taxon>Actinomycetes</taxon>
        <taxon>Kitasatosporales</taxon>
        <taxon>Streptomycetaceae</taxon>
        <taxon>Kitasatospora</taxon>
    </lineage>
</organism>
<protein>
    <recommendedName>
        <fullName evidence="4">DUF3592 domain-containing protein</fullName>
    </recommendedName>
</protein>
<keyword evidence="1" id="KW-1133">Transmembrane helix</keyword>
<keyword evidence="3" id="KW-1185">Reference proteome</keyword>
<evidence type="ECO:0000313" key="3">
    <source>
        <dbReference type="Proteomes" id="UP001212821"/>
    </source>
</evidence>
<evidence type="ECO:0008006" key="4">
    <source>
        <dbReference type="Google" id="ProtNLM"/>
    </source>
</evidence>
<feature type="transmembrane region" description="Helical" evidence="1">
    <location>
        <begin position="53"/>
        <end position="74"/>
    </location>
</feature>
<sequence>MDLATETYACTFHWSVDGREFRAERPEGPCPEGREVTVWLDGRGRMSTGRPSWVTVPLFGLCVPFVLAGAVHLGRGAAEDVTLWRRRAQRD</sequence>
<keyword evidence="1" id="KW-0472">Membrane</keyword>